<proteinExistence type="inferred from homology"/>
<keyword evidence="2 4" id="KW-0328">Glycosyltransferase</keyword>
<evidence type="ECO:0000256" key="2">
    <source>
        <dbReference type="ARBA" id="ARBA00022676"/>
    </source>
</evidence>
<dbReference type="AlphaFoldDB" id="A0A2Z7C5C2"/>
<evidence type="ECO:0000256" key="4">
    <source>
        <dbReference type="RuleBase" id="RU003718"/>
    </source>
</evidence>
<dbReference type="OrthoDB" id="5835829at2759"/>
<dbReference type="SUPFAM" id="SSF53756">
    <property type="entry name" value="UDP-Glycosyltransferase/glycogen phosphorylase"/>
    <property type="match status" value="1"/>
</dbReference>
<dbReference type="PROSITE" id="PS00375">
    <property type="entry name" value="UDPGT"/>
    <property type="match status" value="1"/>
</dbReference>
<reference evidence="7 8" key="1">
    <citation type="journal article" date="2015" name="Proc. Natl. Acad. Sci. U.S.A.">
        <title>The resurrection genome of Boea hygrometrica: A blueprint for survival of dehydration.</title>
        <authorList>
            <person name="Xiao L."/>
            <person name="Yang G."/>
            <person name="Zhang L."/>
            <person name="Yang X."/>
            <person name="Zhao S."/>
            <person name="Ji Z."/>
            <person name="Zhou Q."/>
            <person name="Hu M."/>
            <person name="Wang Y."/>
            <person name="Chen M."/>
            <person name="Xu Y."/>
            <person name="Jin H."/>
            <person name="Xiao X."/>
            <person name="Hu G."/>
            <person name="Bao F."/>
            <person name="Hu Y."/>
            <person name="Wan P."/>
            <person name="Li L."/>
            <person name="Deng X."/>
            <person name="Kuang T."/>
            <person name="Xiang C."/>
            <person name="Zhu J.K."/>
            <person name="Oliver M.J."/>
            <person name="He Y."/>
        </authorList>
    </citation>
    <scope>NUCLEOTIDE SEQUENCE [LARGE SCALE GENOMIC DNA]</scope>
    <source>
        <strain evidence="8">cv. XS01</strain>
    </source>
</reference>
<evidence type="ECO:0000313" key="8">
    <source>
        <dbReference type="Proteomes" id="UP000250235"/>
    </source>
</evidence>
<dbReference type="FunFam" id="3.40.50.2000:FF:000060">
    <property type="entry name" value="Glycosyltransferase"/>
    <property type="match status" value="1"/>
</dbReference>
<sequence>MSREPQHHKILMFPWLAHGHISPFAVLAKKLIPRNFQVFLCSTPVNLESFRESINEPSLEFVELHLSSSELPAKYHTTKNLPTHLMPALKTVFIESKENFRNILKNIQPDVLVYDFMQPWASVMASEEGIRSTVLFPCGAACTSCIVHYAIQPEKEFPFESLRFSRTEREKNQILNAATDSDNNKEDFLRCFGGSSASSIMINTSNKIEAKYISYLSELVKKEVVSVGFLIQEPAKKSDDRKLMDWLCKKNPKSVVFVSFGSEYFLTKEEAEEVALGLEISGVPFIWVVRFPEGEEMDLDDALPQGFRKRIGDRGMIVEGWAPQAKILKHPNVGGFLSHCGWNSILEAVTCGVPVIAMPMQLDQPMNSRLVPELGIGIEVRRDGEVYTRKEIAKAVKKVVVEEEGKEMARNVDKLSGEVRGNFDDEMDLTVSMLVQLAKGR</sequence>
<protein>
    <recommendedName>
        <fullName evidence="5">Glycosyltransferase</fullName>
        <ecNumber evidence="5">2.4.1.-</ecNumber>
    </recommendedName>
</protein>
<gene>
    <name evidence="7" type="ORF">F511_33006</name>
</gene>
<accession>A0A2Z7C5C2</accession>
<dbReference type="InterPro" id="IPR035595">
    <property type="entry name" value="UDP_glycos_trans_CS"/>
</dbReference>
<dbReference type="InterPro" id="IPR058980">
    <property type="entry name" value="Glyco_transf_N"/>
</dbReference>
<dbReference type="Pfam" id="PF00201">
    <property type="entry name" value="UDPGT"/>
    <property type="match status" value="1"/>
</dbReference>
<evidence type="ECO:0000256" key="1">
    <source>
        <dbReference type="ARBA" id="ARBA00009995"/>
    </source>
</evidence>
<dbReference type="Proteomes" id="UP000250235">
    <property type="component" value="Unassembled WGS sequence"/>
</dbReference>
<dbReference type="GO" id="GO:0016138">
    <property type="term" value="P:glycoside biosynthetic process"/>
    <property type="evidence" value="ECO:0007669"/>
    <property type="project" value="UniProtKB-ARBA"/>
</dbReference>
<dbReference type="PANTHER" id="PTHR48044:SF9">
    <property type="entry name" value="UDP-GLYCOSYLTRANSFERASE SUPERFAMILY PROTEIN"/>
    <property type="match status" value="1"/>
</dbReference>
<dbReference type="Gene3D" id="3.40.50.2000">
    <property type="entry name" value="Glycogen Phosphorylase B"/>
    <property type="match status" value="2"/>
</dbReference>
<dbReference type="Pfam" id="PF26168">
    <property type="entry name" value="Glyco_transf_N"/>
    <property type="match status" value="1"/>
</dbReference>
<evidence type="ECO:0000259" key="6">
    <source>
        <dbReference type="Pfam" id="PF26168"/>
    </source>
</evidence>
<dbReference type="GO" id="GO:0008194">
    <property type="term" value="F:UDP-glycosyltransferase activity"/>
    <property type="evidence" value="ECO:0007669"/>
    <property type="project" value="InterPro"/>
</dbReference>
<dbReference type="PANTHER" id="PTHR48044">
    <property type="entry name" value="GLYCOSYLTRANSFERASE"/>
    <property type="match status" value="1"/>
</dbReference>
<dbReference type="EC" id="2.4.1.-" evidence="5"/>
<keyword evidence="8" id="KW-1185">Reference proteome</keyword>
<feature type="domain" description="Glycosyltransferase N-terminal" evidence="6">
    <location>
        <begin position="10"/>
        <end position="219"/>
    </location>
</feature>
<dbReference type="InterPro" id="IPR002213">
    <property type="entry name" value="UDP_glucos_trans"/>
</dbReference>
<evidence type="ECO:0000256" key="3">
    <source>
        <dbReference type="ARBA" id="ARBA00022679"/>
    </source>
</evidence>
<dbReference type="EMBL" id="KV000909">
    <property type="protein sequence ID" value="KZV39630.1"/>
    <property type="molecule type" value="Genomic_DNA"/>
</dbReference>
<evidence type="ECO:0000313" key="7">
    <source>
        <dbReference type="EMBL" id="KZV39630.1"/>
    </source>
</evidence>
<keyword evidence="3 4" id="KW-0808">Transferase</keyword>
<organism evidence="7 8">
    <name type="scientific">Dorcoceras hygrometricum</name>
    <dbReference type="NCBI Taxonomy" id="472368"/>
    <lineage>
        <taxon>Eukaryota</taxon>
        <taxon>Viridiplantae</taxon>
        <taxon>Streptophyta</taxon>
        <taxon>Embryophyta</taxon>
        <taxon>Tracheophyta</taxon>
        <taxon>Spermatophyta</taxon>
        <taxon>Magnoliopsida</taxon>
        <taxon>eudicotyledons</taxon>
        <taxon>Gunneridae</taxon>
        <taxon>Pentapetalae</taxon>
        <taxon>asterids</taxon>
        <taxon>lamiids</taxon>
        <taxon>Lamiales</taxon>
        <taxon>Gesneriaceae</taxon>
        <taxon>Didymocarpoideae</taxon>
        <taxon>Trichosporeae</taxon>
        <taxon>Loxocarpinae</taxon>
        <taxon>Dorcoceras</taxon>
    </lineage>
</organism>
<dbReference type="CDD" id="cd03784">
    <property type="entry name" value="GT1_Gtf-like"/>
    <property type="match status" value="1"/>
</dbReference>
<name>A0A2Z7C5C2_9LAMI</name>
<evidence type="ECO:0000256" key="5">
    <source>
        <dbReference type="RuleBase" id="RU362057"/>
    </source>
</evidence>
<comment type="similarity">
    <text evidence="1 4">Belongs to the UDP-glycosyltransferase family.</text>
</comment>